<gene>
    <name evidence="3" type="ORF">HMPREF9707_00881</name>
</gene>
<dbReference type="Proteomes" id="UP000005147">
    <property type="component" value="Unassembled WGS sequence"/>
</dbReference>
<dbReference type="RefSeq" id="WP_006701528.1">
    <property type="nucleotide sequence ID" value="NZ_JH932301.1"/>
</dbReference>
<keyword evidence="4" id="KW-1185">Reference proteome</keyword>
<reference evidence="3 4" key="1">
    <citation type="submission" date="2012-07" db="EMBL/GenBank/DDBJ databases">
        <title>The Genome Sequence of Facklamia ignava CCUG 37419.</title>
        <authorList>
            <consortium name="The Broad Institute Genome Sequencing Platform"/>
            <person name="Earl A."/>
            <person name="Ward D."/>
            <person name="Feldgarden M."/>
            <person name="Gevers D."/>
            <person name="Huys G."/>
            <person name="Walker B."/>
            <person name="Young S.K."/>
            <person name="Zeng Q."/>
            <person name="Gargeya S."/>
            <person name="Fitzgerald M."/>
            <person name="Haas B."/>
            <person name="Abouelleil A."/>
            <person name="Alvarado L."/>
            <person name="Arachchi H.M."/>
            <person name="Berlin A.M."/>
            <person name="Chapman S.B."/>
            <person name="Goldberg J."/>
            <person name="Griggs A."/>
            <person name="Gujja S."/>
            <person name="Hansen M."/>
            <person name="Howarth C."/>
            <person name="Imamovic A."/>
            <person name="Larimer J."/>
            <person name="McCowen C."/>
            <person name="Montmayeur A."/>
            <person name="Murphy C."/>
            <person name="Neiman D."/>
            <person name="Pearson M."/>
            <person name="Priest M."/>
            <person name="Roberts A."/>
            <person name="Saif S."/>
            <person name="Shea T."/>
            <person name="Sisk P."/>
            <person name="Sykes S."/>
            <person name="Wortman J."/>
            <person name="Nusbaum C."/>
            <person name="Birren B."/>
        </authorList>
    </citation>
    <scope>NUCLEOTIDE SEQUENCE [LARGE SCALE GENOMIC DNA]</scope>
    <source>
        <strain evidence="3 4">CCUG 37419</strain>
    </source>
</reference>
<proteinExistence type="predicted"/>
<dbReference type="PATRIC" id="fig|883112.3.peg.876"/>
<dbReference type="AlphaFoldDB" id="K1M2C6"/>
<feature type="compositionally biased region" description="Acidic residues" evidence="1">
    <location>
        <begin position="406"/>
        <end position="435"/>
    </location>
</feature>
<comment type="caution">
    <text evidence="3">The sequence shown here is derived from an EMBL/GenBank/DDBJ whole genome shotgun (WGS) entry which is preliminary data.</text>
</comment>
<feature type="domain" description="GerMN" evidence="2">
    <location>
        <begin position="304"/>
        <end position="386"/>
    </location>
</feature>
<evidence type="ECO:0000313" key="4">
    <source>
        <dbReference type="Proteomes" id="UP000005147"/>
    </source>
</evidence>
<feature type="compositionally biased region" description="Low complexity" evidence="1">
    <location>
        <begin position="60"/>
        <end position="73"/>
    </location>
</feature>
<dbReference type="STRING" id="883112.HMPREF9707_00881"/>
<dbReference type="EMBL" id="AGZE01000025">
    <property type="protein sequence ID" value="EKB56523.1"/>
    <property type="molecule type" value="Genomic_DNA"/>
</dbReference>
<dbReference type="PROSITE" id="PS51257">
    <property type="entry name" value="PROKAR_LIPOPROTEIN"/>
    <property type="match status" value="1"/>
</dbReference>
<feature type="region of interest" description="Disordered" evidence="1">
    <location>
        <begin position="36"/>
        <end position="89"/>
    </location>
</feature>
<organism evidence="3 4">
    <name type="scientific">Falseniella ignava CCUG 37419</name>
    <dbReference type="NCBI Taxonomy" id="883112"/>
    <lineage>
        <taxon>Bacteria</taxon>
        <taxon>Bacillati</taxon>
        <taxon>Bacillota</taxon>
        <taxon>Bacilli</taxon>
        <taxon>Lactobacillales</taxon>
        <taxon>Aerococcaceae</taxon>
        <taxon>Falseniella</taxon>
    </lineage>
</organism>
<sequence>MSKRILCLFCFVLFLTGCRKEPMIHLSDENKTRLEIRRNENTTSSTETSDQTISDENNAEESSQSVAESSSESENSEKPKEPAVLDSSNWQVSSETPLLEVIDYLPSQMYQFKKFTDGTHERRVYPTYVDNELSLMQLALINDDSQEVQYYNWGTLQLVMIEASNDNPFVNQMETVAYQADGSTNELILDSPLQVGHQWERRAGITCEITQLFAEGTLPSGTYRNILEITVTDETQSQPTKEYYAEGAGLIATITPETTWVLNGDFPNNRIITEIPVYLPVRQDGSEILNPTYVEFKWQTNWTFAEAFQDVLRRAKIIDETIQVQSVTFDDDIVYIDFSPGIVSVLNSYDSSEQGIIDALVQTLGEFFQRNQVRISVDGNGMLPQEVEYPSNGIYYLKHPLTDQADQNDDEETSEEASQEEITENLELEDTTSNE</sequence>
<dbReference type="SMART" id="SM00909">
    <property type="entry name" value="Germane"/>
    <property type="match status" value="1"/>
</dbReference>
<dbReference type="HOGENOM" id="CLU_629688_0_0_9"/>
<accession>K1M2C6</accession>
<dbReference type="eggNOG" id="COG5401">
    <property type="taxonomic scope" value="Bacteria"/>
</dbReference>
<name>K1M2C6_9LACT</name>
<dbReference type="Pfam" id="PF10646">
    <property type="entry name" value="Germane"/>
    <property type="match status" value="1"/>
</dbReference>
<feature type="region of interest" description="Disordered" evidence="1">
    <location>
        <begin position="401"/>
        <end position="435"/>
    </location>
</feature>
<protein>
    <recommendedName>
        <fullName evidence="2">GerMN domain-containing protein</fullName>
    </recommendedName>
</protein>
<dbReference type="InterPro" id="IPR019606">
    <property type="entry name" value="GerMN"/>
</dbReference>
<evidence type="ECO:0000259" key="2">
    <source>
        <dbReference type="SMART" id="SM00909"/>
    </source>
</evidence>
<evidence type="ECO:0000256" key="1">
    <source>
        <dbReference type="SAM" id="MobiDB-lite"/>
    </source>
</evidence>
<evidence type="ECO:0000313" key="3">
    <source>
        <dbReference type="EMBL" id="EKB56523.1"/>
    </source>
</evidence>